<proteinExistence type="predicted"/>
<accession>A0A4Z2IVG8</accession>
<comment type="caution">
    <text evidence="2">The sequence shown here is derived from an EMBL/GenBank/DDBJ whole genome shotgun (WGS) entry which is preliminary data.</text>
</comment>
<dbReference type="Proteomes" id="UP000314294">
    <property type="component" value="Unassembled WGS sequence"/>
</dbReference>
<feature type="compositionally biased region" description="Polar residues" evidence="1">
    <location>
        <begin position="1"/>
        <end position="21"/>
    </location>
</feature>
<dbReference type="EMBL" id="SRLO01000048">
    <property type="protein sequence ID" value="TNN81223.1"/>
    <property type="molecule type" value="Genomic_DNA"/>
</dbReference>
<evidence type="ECO:0000313" key="2">
    <source>
        <dbReference type="EMBL" id="TNN81223.1"/>
    </source>
</evidence>
<keyword evidence="3" id="KW-1185">Reference proteome</keyword>
<gene>
    <name evidence="2" type="ORF">EYF80_008557</name>
</gene>
<evidence type="ECO:0000313" key="3">
    <source>
        <dbReference type="Proteomes" id="UP000314294"/>
    </source>
</evidence>
<reference evidence="2 3" key="1">
    <citation type="submission" date="2019-03" db="EMBL/GenBank/DDBJ databases">
        <title>First draft genome of Liparis tanakae, snailfish: a comprehensive survey of snailfish specific genes.</title>
        <authorList>
            <person name="Kim W."/>
            <person name="Song I."/>
            <person name="Jeong J.-H."/>
            <person name="Kim D."/>
            <person name="Kim S."/>
            <person name="Ryu S."/>
            <person name="Song J.Y."/>
            <person name="Lee S.K."/>
        </authorList>
    </citation>
    <scope>NUCLEOTIDE SEQUENCE [LARGE SCALE GENOMIC DNA]</scope>
    <source>
        <tissue evidence="2">Muscle</tissue>
    </source>
</reference>
<evidence type="ECO:0000256" key="1">
    <source>
        <dbReference type="SAM" id="MobiDB-lite"/>
    </source>
</evidence>
<feature type="region of interest" description="Disordered" evidence="1">
    <location>
        <begin position="1"/>
        <end position="60"/>
    </location>
</feature>
<dbReference type="AlphaFoldDB" id="A0A4Z2IVG8"/>
<name>A0A4Z2IVG8_9TELE</name>
<protein>
    <submittedName>
        <fullName evidence="2">Uncharacterized protein</fullName>
    </submittedName>
</protein>
<organism evidence="2 3">
    <name type="scientific">Liparis tanakae</name>
    <name type="common">Tanaka's snailfish</name>
    <dbReference type="NCBI Taxonomy" id="230148"/>
    <lineage>
        <taxon>Eukaryota</taxon>
        <taxon>Metazoa</taxon>
        <taxon>Chordata</taxon>
        <taxon>Craniata</taxon>
        <taxon>Vertebrata</taxon>
        <taxon>Euteleostomi</taxon>
        <taxon>Actinopterygii</taxon>
        <taxon>Neopterygii</taxon>
        <taxon>Teleostei</taxon>
        <taxon>Neoteleostei</taxon>
        <taxon>Acanthomorphata</taxon>
        <taxon>Eupercaria</taxon>
        <taxon>Perciformes</taxon>
        <taxon>Cottioidei</taxon>
        <taxon>Cottales</taxon>
        <taxon>Liparidae</taxon>
        <taxon>Liparis</taxon>
    </lineage>
</organism>
<sequence length="117" mass="13561">MATITPSTYRLNRQSDLTPRQQQKHGRLNASSGLRSHRASDRKDSLNPPVTFRTHTDKPRLPVVPSLPEVHLSHLAHLSTDTPKLYLNRNHRSQLHRRPNGPRHYCDARITRRIEQP</sequence>